<feature type="transmembrane region" description="Helical" evidence="1">
    <location>
        <begin position="7"/>
        <end position="25"/>
    </location>
</feature>
<proteinExistence type="predicted"/>
<dbReference type="OrthoDB" id="10654862at2759"/>
<reference evidence="2 3" key="1">
    <citation type="submission" date="2016-08" db="EMBL/GenBank/DDBJ databases">
        <title>Genomes of anaerobic fungi encode conserved fungal cellulosomes for biomass hydrolysis.</title>
        <authorList>
            <consortium name="DOE Joint Genome Institute"/>
            <person name="Haitjema C.H."/>
            <person name="Gilmore S.P."/>
            <person name="Henske J.K."/>
            <person name="Solomon K.V."/>
            <person name="De Groot R."/>
            <person name="Kuo A."/>
            <person name="Mondo S.J."/>
            <person name="Salamov A.A."/>
            <person name="Labutti K."/>
            <person name="Zhao Z."/>
            <person name="Chiniquy J."/>
            <person name="Barry K."/>
            <person name="Brewer H.M."/>
            <person name="Purvine S.O."/>
            <person name="Wright A.T."/>
            <person name="Boxma B."/>
            <person name="Van Alen T."/>
            <person name="Hackstein J.H."/>
            <person name="Baker S.E."/>
            <person name="Grigoriev I.V."/>
            <person name="O'Malley M.A."/>
        </authorList>
    </citation>
    <scope>NUCLEOTIDE SEQUENCE [LARGE SCALE GENOMIC DNA]</scope>
    <source>
        <strain evidence="3">finn</strain>
    </source>
</reference>
<keyword evidence="3" id="KW-1185">Reference proteome</keyword>
<protein>
    <submittedName>
        <fullName evidence="2">Uncharacterized protein</fullName>
    </submittedName>
</protein>
<name>A0A1Y1UWX7_9FUNG</name>
<dbReference type="Proteomes" id="UP000193719">
    <property type="component" value="Unassembled WGS sequence"/>
</dbReference>
<evidence type="ECO:0000313" key="2">
    <source>
        <dbReference type="EMBL" id="ORX42658.1"/>
    </source>
</evidence>
<reference evidence="2 3" key="2">
    <citation type="submission" date="2016-08" db="EMBL/GenBank/DDBJ databases">
        <title>Pervasive Adenine N6-methylation of Active Genes in Fungi.</title>
        <authorList>
            <consortium name="DOE Joint Genome Institute"/>
            <person name="Mondo S.J."/>
            <person name="Dannebaum R.O."/>
            <person name="Kuo R.C."/>
            <person name="Labutti K."/>
            <person name="Haridas S."/>
            <person name="Kuo A."/>
            <person name="Salamov A."/>
            <person name="Ahrendt S.R."/>
            <person name="Lipzen A."/>
            <person name="Sullivan W."/>
            <person name="Andreopoulos W.B."/>
            <person name="Clum A."/>
            <person name="Lindquist E."/>
            <person name="Daum C."/>
            <person name="Ramamoorthy G.K."/>
            <person name="Gryganskyi A."/>
            <person name="Culley D."/>
            <person name="Magnuson J.K."/>
            <person name="James T.Y."/>
            <person name="O'Malley M.A."/>
            <person name="Stajich J.E."/>
            <person name="Spatafora J.W."/>
            <person name="Visel A."/>
            <person name="Grigoriev I.V."/>
        </authorList>
    </citation>
    <scope>NUCLEOTIDE SEQUENCE [LARGE SCALE GENOMIC DNA]</scope>
    <source>
        <strain evidence="3">finn</strain>
    </source>
</reference>
<dbReference type="EMBL" id="MCFH01000062">
    <property type="protein sequence ID" value="ORX42658.1"/>
    <property type="molecule type" value="Genomic_DNA"/>
</dbReference>
<evidence type="ECO:0000313" key="3">
    <source>
        <dbReference type="Proteomes" id="UP000193719"/>
    </source>
</evidence>
<comment type="caution">
    <text evidence="2">The sequence shown here is derived from an EMBL/GenBank/DDBJ whole genome shotgun (WGS) entry which is preliminary data.</text>
</comment>
<feature type="transmembrane region" description="Helical" evidence="1">
    <location>
        <begin position="411"/>
        <end position="431"/>
    </location>
</feature>
<dbReference type="AlphaFoldDB" id="A0A1Y1UWX7"/>
<gene>
    <name evidence="2" type="ORF">BCR36DRAFT_374384</name>
</gene>
<evidence type="ECO:0000256" key="1">
    <source>
        <dbReference type="SAM" id="Phobius"/>
    </source>
</evidence>
<sequence length="434" mass="49883">MRLRSKVIYFLNIFSTILILPLVIAENQKCHVTNVGTGVCVNEDQCKLNGKQTGNAKVYPKICKYDSEKIKCCIKDVDTLTDGTILPTTGKCKNINEGNCSEESYTRYRNQCPGDDVVQLCVPNTNLNNNTDIDDVNLNLNDNCPEVTVSQMLPMLNPAYTIAEVTIKFIEAYKNSRPSTYNYISDLAMAIGHYRGKSGKTVPASNTLINEEMKKSLKYKNMIKELKKIIKDKVTDEKIENKTVIRNAENSGRGLWCLTLGSYYVNIDYAFYPKSGWNTVKIHFSGYDTWDFEHIKKEKDQNVLKNLWNGIKTGIYNILEEDIPSFIAGDGKTYDITYDFYDEVTFFYGYSPSEYFNFGKRSVDASSEICNFYTFKYIDTYDYIDEDDEDDEDDEICYNYYKDENGSINSIHFNIFNIVIILTSVIFLQLINLY</sequence>
<organism evidence="2 3">
    <name type="scientific">Piromyces finnis</name>
    <dbReference type="NCBI Taxonomy" id="1754191"/>
    <lineage>
        <taxon>Eukaryota</taxon>
        <taxon>Fungi</taxon>
        <taxon>Fungi incertae sedis</taxon>
        <taxon>Chytridiomycota</taxon>
        <taxon>Chytridiomycota incertae sedis</taxon>
        <taxon>Neocallimastigomycetes</taxon>
        <taxon>Neocallimastigales</taxon>
        <taxon>Neocallimastigaceae</taxon>
        <taxon>Piromyces</taxon>
    </lineage>
</organism>
<accession>A0A1Y1UWX7</accession>
<keyword evidence="1" id="KW-1133">Transmembrane helix</keyword>
<keyword evidence="1" id="KW-0812">Transmembrane</keyword>
<keyword evidence="1" id="KW-0472">Membrane</keyword>